<dbReference type="InterPro" id="IPR036291">
    <property type="entry name" value="NAD(P)-bd_dom_sf"/>
</dbReference>
<proteinExistence type="inferred from homology"/>
<dbReference type="Gene3D" id="3.40.50.720">
    <property type="entry name" value="NAD(P)-binding Rossmann-like Domain"/>
    <property type="match status" value="1"/>
</dbReference>
<accession>A0ABW2BK81</accession>
<evidence type="ECO:0000313" key="7">
    <source>
        <dbReference type="Proteomes" id="UP001596292"/>
    </source>
</evidence>
<gene>
    <name evidence="6" type="ORF">ACFQE0_15185</name>
</gene>
<dbReference type="InterPro" id="IPR002347">
    <property type="entry name" value="SDR_fam"/>
</dbReference>
<name>A0ABW2BK81_9HYPH</name>
<dbReference type="EMBL" id="JBHSWN010000001">
    <property type="protein sequence ID" value="MFC6790838.1"/>
    <property type="molecule type" value="Genomic_DNA"/>
</dbReference>
<reference evidence="7" key="1">
    <citation type="journal article" date="2019" name="Int. J. Syst. Evol. Microbiol.">
        <title>The Global Catalogue of Microorganisms (GCM) 10K type strain sequencing project: providing services to taxonomists for standard genome sequencing and annotation.</title>
        <authorList>
            <consortium name="The Broad Institute Genomics Platform"/>
            <consortium name="The Broad Institute Genome Sequencing Center for Infectious Disease"/>
            <person name="Wu L."/>
            <person name="Ma J."/>
        </authorList>
    </citation>
    <scope>NUCLEOTIDE SEQUENCE [LARGE SCALE GENOMIC DNA]</scope>
    <source>
        <strain evidence="7">CCUG 48316</strain>
    </source>
</reference>
<feature type="region of interest" description="Disordered" evidence="5">
    <location>
        <begin position="185"/>
        <end position="214"/>
    </location>
</feature>
<dbReference type="PANTHER" id="PTHR43963:SF6">
    <property type="entry name" value="CHAIN DEHYDROGENASE FAMILY PROTEIN, PUTATIVE (AFU_ORTHOLOGUE AFUA_3G15350)-RELATED"/>
    <property type="match status" value="1"/>
</dbReference>
<evidence type="ECO:0000256" key="1">
    <source>
        <dbReference type="ARBA" id="ARBA00006484"/>
    </source>
</evidence>
<dbReference type="RefSeq" id="WP_378971076.1">
    <property type="nucleotide sequence ID" value="NZ_JBHSWN010000001.1"/>
</dbReference>
<keyword evidence="2" id="KW-0521">NADP</keyword>
<evidence type="ECO:0000256" key="3">
    <source>
        <dbReference type="ARBA" id="ARBA00023002"/>
    </source>
</evidence>
<sequence length="286" mass="30605">MSTKPILALVSGANRGIGLAIATGLARQGAQVLLGCRDIGKGEAACNALRAEGLQVRPVELDTTSTASVSRLAEMIQQGYGYLDALVNNAGIGVDHDPMLTAADRLRRTMSVNVLGPLLLTDAMAPLLSASGRGRIVNVSSELASFGLRANPNWAFADFPMPIYQASKAALNSLTLSYARQPRTEESRSTRFALATRQQKRRTSRARGRRTKRRWSRSAMRCSGKTALRAASRTIRANSLGNRLAGWPTTIALPMLVMGHSAAARSSFDRAVHRPAGAQPLTQAGR</sequence>
<evidence type="ECO:0000256" key="5">
    <source>
        <dbReference type="SAM" id="MobiDB-lite"/>
    </source>
</evidence>
<comment type="similarity">
    <text evidence="1 4">Belongs to the short-chain dehydrogenases/reductases (SDR) family.</text>
</comment>
<dbReference type="SUPFAM" id="SSF51735">
    <property type="entry name" value="NAD(P)-binding Rossmann-fold domains"/>
    <property type="match status" value="1"/>
</dbReference>
<protein>
    <submittedName>
        <fullName evidence="6">SDR family NAD(P)-dependent oxidoreductase</fullName>
    </submittedName>
</protein>
<dbReference type="PANTHER" id="PTHR43963">
    <property type="entry name" value="CARBONYL REDUCTASE 1-RELATED"/>
    <property type="match status" value="1"/>
</dbReference>
<dbReference type="PRINTS" id="PR00081">
    <property type="entry name" value="GDHRDH"/>
</dbReference>
<keyword evidence="7" id="KW-1185">Reference proteome</keyword>
<organism evidence="6 7">
    <name type="scientific">Methylobacterium komagatae</name>
    <dbReference type="NCBI Taxonomy" id="374425"/>
    <lineage>
        <taxon>Bacteria</taxon>
        <taxon>Pseudomonadati</taxon>
        <taxon>Pseudomonadota</taxon>
        <taxon>Alphaproteobacteria</taxon>
        <taxon>Hyphomicrobiales</taxon>
        <taxon>Methylobacteriaceae</taxon>
        <taxon>Methylobacterium</taxon>
    </lineage>
</organism>
<feature type="compositionally biased region" description="Basic residues" evidence="5">
    <location>
        <begin position="198"/>
        <end position="214"/>
    </location>
</feature>
<dbReference type="PRINTS" id="PR00080">
    <property type="entry name" value="SDRFAMILY"/>
</dbReference>
<evidence type="ECO:0000313" key="6">
    <source>
        <dbReference type="EMBL" id="MFC6790838.1"/>
    </source>
</evidence>
<comment type="caution">
    <text evidence="6">The sequence shown here is derived from an EMBL/GenBank/DDBJ whole genome shotgun (WGS) entry which is preliminary data.</text>
</comment>
<dbReference type="Pfam" id="PF00106">
    <property type="entry name" value="adh_short"/>
    <property type="match status" value="1"/>
</dbReference>
<evidence type="ECO:0000256" key="2">
    <source>
        <dbReference type="ARBA" id="ARBA00022857"/>
    </source>
</evidence>
<evidence type="ECO:0000256" key="4">
    <source>
        <dbReference type="RuleBase" id="RU000363"/>
    </source>
</evidence>
<keyword evidence="3" id="KW-0560">Oxidoreductase</keyword>
<dbReference type="Proteomes" id="UP001596292">
    <property type="component" value="Unassembled WGS sequence"/>
</dbReference>